<comment type="caution">
    <text evidence="1">The sequence shown here is derived from an EMBL/GenBank/DDBJ whole genome shotgun (WGS) entry which is preliminary data.</text>
</comment>
<dbReference type="RefSeq" id="WP_101860425.1">
    <property type="nucleotide sequence ID" value="NZ_PGUV01000007.1"/>
</dbReference>
<evidence type="ECO:0000313" key="2">
    <source>
        <dbReference type="Proteomes" id="UP000234803"/>
    </source>
</evidence>
<dbReference type="AlphaFoldDB" id="A0A9Q6A8R3"/>
<reference evidence="1 2" key="1">
    <citation type="submission" date="2017-12" db="EMBL/GenBank/DDBJ databases">
        <title>Comparative Functional Genomics of Dry Heat Resistant strains isolated from the Viking Spacecraft.</title>
        <authorList>
            <person name="Seuylemezian A."/>
            <person name="Cooper K."/>
            <person name="Vaishampayan P."/>
        </authorList>
    </citation>
    <scope>NUCLEOTIDE SEQUENCE [LARGE SCALE GENOMIC DNA]</scope>
    <source>
        <strain evidence="1 2">V48-19</strain>
    </source>
</reference>
<gene>
    <name evidence="1" type="ORF">CUU63_09725</name>
</gene>
<dbReference type="EMBL" id="PGUV01000007">
    <property type="protein sequence ID" value="PLS07567.1"/>
    <property type="molecule type" value="Genomic_DNA"/>
</dbReference>
<protein>
    <submittedName>
        <fullName evidence="1">Uncharacterized protein</fullName>
    </submittedName>
</protein>
<evidence type="ECO:0000313" key="1">
    <source>
        <dbReference type="EMBL" id="PLS07567.1"/>
    </source>
</evidence>
<proteinExistence type="predicted"/>
<accession>A0A9Q6A8R3</accession>
<dbReference type="Proteomes" id="UP000234803">
    <property type="component" value="Unassembled WGS sequence"/>
</dbReference>
<name>A0A9Q6A8R3_9BACI</name>
<sequence length="60" mass="7240">MKVIVTKEEAMLLDRYFEMMKNPQLPIVKRRVAKMHYDALYRQAKLRNIDEVNKELEPTC</sequence>
<organism evidence="1 2">
    <name type="scientific">Bacillus halotolerans</name>
    <dbReference type="NCBI Taxonomy" id="260554"/>
    <lineage>
        <taxon>Bacteria</taxon>
        <taxon>Bacillati</taxon>
        <taxon>Bacillota</taxon>
        <taxon>Bacilli</taxon>
        <taxon>Bacillales</taxon>
        <taxon>Bacillaceae</taxon>
        <taxon>Bacillus</taxon>
    </lineage>
</organism>